<gene>
    <name evidence="2" type="ORF">LCGC14_2853630</name>
</gene>
<feature type="region of interest" description="Disordered" evidence="1">
    <location>
        <begin position="17"/>
        <end position="45"/>
    </location>
</feature>
<dbReference type="AlphaFoldDB" id="A0A0F8YUK1"/>
<feature type="compositionally biased region" description="Basic and acidic residues" evidence="1">
    <location>
        <begin position="32"/>
        <end position="45"/>
    </location>
</feature>
<evidence type="ECO:0000313" key="2">
    <source>
        <dbReference type="EMBL" id="KKK77440.1"/>
    </source>
</evidence>
<organism evidence="2">
    <name type="scientific">marine sediment metagenome</name>
    <dbReference type="NCBI Taxonomy" id="412755"/>
    <lineage>
        <taxon>unclassified sequences</taxon>
        <taxon>metagenomes</taxon>
        <taxon>ecological metagenomes</taxon>
    </lineage>
</organism>
<accession>A0A0F8YUK1</accession>
<proteinExistence type="predicted"/>
<sequence length="102" mass="10547">MAKEKKVAAEPAETDILDVLGIGGDPGSSGKPAEKAAGKEPDESDRIATLLTTIEGLTGRVDQMQGDFMRLATGGAPVITTPEAPKMTEITLEGLPDQADDP</sequence>
<comment type="caution">
    <text evidence="2">The sequence shown here is derived from an EMBL/GenBank/DDBJ whole genome shotgun (WGS) entry which is preliminary data.</text>
</comment>
<name>A0A0F8YUK1_9ZZZZ</name>
<evidence type="ECO:0000256" key="1">
    <source>
        <dbReference type="SAM" id="MobiDB-lite"/>
    </source>
</evidence>
<reference evidence="2" key="1">
    <citation type="journal article" date="2015" name="Nature">
        <title>Complex archaea that bridge the gap between prokaryotes and eukaryotes.</title>
        <authorList>
            <person name="Spang A."/>
            <person name="Saw J.H."/>
            <person name="Jorgensen S.L."/>
            <person name="Zaremba-Niedzwiedzka K."/>
            <person name="Martijn J."/>
            <person name="Lind A.E."/>
            <person name="van Eijk R."/>
            <person name="Schleper C."/>
            <person name="Guy L."/>
            <person name="Ettema T.J."/>
        </authorList>
    </citation>
    <scope>NUCLEOTIDE SEQUENCE</scope>
</reference>
<protein>
    <submittedName>
        <fullName evidence="2">Uncharacterized protein</fullName>
    </submittedName>
</protein>
<dbReference type="EMBL" id="LAZR01054957">
    <property type="protein sequence ID" value="KKK77440.1"/>
    <property type="molecule type" value="Genomic_DNA"/>
</dbReference>
<feature type="non-terminal residue" evidence="2">
    <location>
        <position position="102"/>
    </location>
</feature>